<dbReference type="SMART" id="SM00220">
    <property type="entry name" value="S_TKc"/>
    <property type="match status" value="1"/>
</dbReference>
<dbReference type="Pfam" id="PF00041">
    <property type="entry name" value="fn3"/>
    <property type="match status" value="28"/>
</dbReference>
<dbReference type="InterPro" id="IPR013783">
    <property type="entry name" value="Ig-like_fold"/>
</dbReference>
<feature type="compositionally biased region" description="Basic and acidic residues" evidence="7">
    <location>
        <begin position="155"/>
        <end position="207"/>
    </location>
</feature>
<dbReference type="FunFam" id="3.30.200.20:FF:000249">
    <property type="entry name" value="twitchin isoform X2"/>
    <property type="match status" value="1"/>
</dbReference>
<dbReference type="InterPro" id="IPR007110">
    <property type="entry name" value="Ig-like_dom"/>
</dbReference>
<dbReference type="FunFam" id="2.60.40.10:FF:000051">
    <property type="entry name" value="Uncharacterized protein, isoform J"/>
    <property type="match status" value="9"/>
</dbReference>
<dbReference type="SMART" id="SM00408">
    <property type="entry name" value="IGc2"/>
    <property type="match status" value="12"/>
</dbReference>
<dbReference type="FunFam" id="2.60.40.10:FF:000056">
    <property type="entry name" value="twitchin isoform X4"/>
    <property type="match status" value="18"/>
</dbReference>
<dbReference type="SMART" id="SM00060">
    <property type="entry name" value="FN3"/>
    <property type="match status" value="38"/>
</dbReference>
<dbReference type="PANTHER" id="PTHR14340:SF9">
    <property type="entry name" value="FIBRONECTIN TYPE-III DOMAIN-CONTAINING PROTEIN"/>
    <property type="match status" value="1"/>
</dbReference>
<dbReference type="FunFam" id="2.60.40.10:FF:001232">
    <property type="entry name" value="Immunoglobulin-like and fibronectin type III domain-containing 1"/>
    <property type="match status" value="1"/>
</dbReference>
<dbReference type="GO" id="GO:0004672">
    <property type="term" value="F:protein kinase activity"/>
    <property type="evidence" value="ECO:0007669"/>
    <property type="project" value="InterPro"/>
</dbReference>
<sequence length="6925" mass="776338">MKEDINSKFVQGKSVKSRKPEEQRVETEKENISREKVFVSEFDITSEQYEQSLHDKSDKKTKGDQKGERNKKKLVQKIGENVEFGTVKLRKVESEKVPTIEEVEKESKVKVTKKKVIKKIVKKKEMSPESVLSEKLDSIKDVESAMEDESVQEPSIKKESDSSGPSEKEEESKTDKPMRDEIAKKEAEKVEKQILKKKTDSKEKPEIEAQELVSDVSVSEEAPKTKKLPRKMLPKEKPNELHKIKLKKHEFEKLPQTETLENKTNVRVSKKVTDIKIDTKKKKKKKVSISKDVPPVDQIVEGTIDDTPLVEEPKEEDIAEAISDLTITEETESKDTASPTQKNVEIPIAIIEGPDEDKPHEAPQDDTLKITELDGGVSSPDASVVAAPREEKKVAKKVKKKVVKKKTKESKPSDDWPTVSQDSEDIRRKPSIASVDTVDEQQSLVDDEPDPETEEMIQTQDDDDTIVDDVVDNLDGQQDSKHVDESLPKDSKGDDRPRKGSIIPDIVRSEEQMSDKDKSEMDVSSIADDDSKKVPIRKKSYKELRDEQRALEEAQRKPSVEEGSLKENAPGGFLDQHPRDPTLKLLRKEDVQVRIQENLFLSGKCVWKSLLFPLKPSVSLVPQKLSKFKKKYSAVEDQTACCYMFVAGNPAPTFKFFKGSQNITEGGRYKLVSDGDNNNMVMMAITKVKANDEAEYKLVIENCHGSDEKTFMLFVSDASGMDFRSMLKKKKYAKHGNDDDGPDWGSLKHNEEDPGPVLKKVEKKSDEWIEPLKDTSCKAGKDKKVILKCRFSKENCKNVKWFFKRDEIFQSQKYKMSVEEEGFVHTLVINNPNNKDLGKYICDIGGINTSCYIDVEEADPDFKFTKPLLKKNEAFRTKEKTLKCAVNSTKAKIKWYKGDKEIIIDDDKYSLKFDILGNISLTISNSQKEDMGTYKCKIEGTKQITKTVLSVEDEACTFTKCLKSRREEEHSTFDIECAVEHDYFEPTWWFNDIEITPTTNKNFDHFEFISEEFTRILRIKDCPMEADGTYKCTTNVDETQCKLIVIYKNKFIKELEDVTGYETYDATFQCQIQDEQAEVQWYFRNELVQNSEKFEVKALGQGIHQLIVKNCSFDNKGAGVNVTCGERLKSHAKLDVKHAEERPDIDAQDQDSADGRVKGKYRVTGRKSNVVAKIFNENGIEIPKSEYELELDDEEFAFKLNNHSRDRCGKYKIVFSNDMGTSEKEIYVNFLDKPTPPLKVKAREVFKDSVTLEWEPPEDDGGTDLLFYVIEKMDLREKGIGVKAVNKIGPSDPGDLAQPILIKDPWDPPGPPINVEPTDWDIMRVDLQWEPPEWDGGSPVLQYLIECREQFSTQWVKCHLTKNNGTKTSITEVQITEGLEENKSYEFRIKAINKAGEGVPSEPTKLITCKSRFLRPFIFGDGMRDIVIKCGQTLSWDISYGGEPDPEAQWFLNDNPIVPDDEKITIAQYTKNIVITIRKCLRKDQGTYKLVLTNSSGKCEEEADGVVLGKPAMPLGPLMVLDLREKHATLNWNYPKDDGGTPITHFSIEKMDIDTGRWVPCGETGPDDDTFRVDGLTRNKKYKFRVRAVNKEGESDPLECEGCFEAKNPYKEPHPPRDVEIDDYDNESVTLKWLAPISDGGRTITHYVIEQKGKYDLDFVEVMKTEDPSKLEATVMGLKEKQTYEFRVKAVNKAGPSLPSEPTPKHICKYKNRKPSIIRDNLRIATIKVGKSHIWSVDVIDHERIAITNEDYNTTFSIKNALRKDTGKYLVKAENVNGFDEEWVELVVLGRPACPEGPLKVSNVTAEGCRLSWKPPLDDGGMPVQEYDIEKFCPKKKRWIKIGKVSGEKDPLNYDVSGLEEGEEYLFRVTAVNDEGESEPLEADAAVKAKNPWNKPSQPDTPEIADYDNTSVDLIWKAPTSDGGSPITHYIIQKKLKGQNDWENFNKGGESPPSDPTGMHKVKHRKLKPRIDRTNLVRTVVKVGKDIILDVDIIGEPAPEIKWVYYDSKIAIDDDNIEIVNEEYNTKFVVKKSVRKNSKRYKVTATNKHGSDEETVELVVLGCPTPPMGPLESKKIDKATGKWTPVSRTDADVTDCKVKGLQEGHEYLFRVKAITDEGESEPLVADAYIVAKDPYGLPDPPRNVQLCDWDADRMDLQWDFFLCKAEGAWTDVGKSDGPKRFFSKGGLVKGKKYQFRVRSVNKAGPSEPSEPTPLVAAKPRKLAPIINRDQVFRDKIWCRKGQALKLEDIDIEGEPAPKVTWTFNGLDQSKLNNVTITNPEYKTSIVIKNAERKMTGMYKITAVNEHGKDECEVEFIVLGPPGPPEGPLEVSDVHKEGCKLKWNPPLDDGGSPIECYLLEKMDIETGNWVPCGQTKNEDGESEPLVGPSEAILIKDPFDPPGPPGLPDITDWTESSVKLKWAKPLRENGAPVTNYTMEYRIFGTDEWVKGPRVKAKKFPDGEITGLEPGKKYEFRVKAEEKQGWSRTNLDTKTVKVNQQVVIEVDVTGEPAPDTAWFFNGEEIKNTDTKKCAHSSYHTKLMLVPAKREMIGKYTITAKNNSGEDKADVEIIIKGKPLPPEGPLEISDVTKNKCKLKWKKPKDDGGSPIEYYEIEKLDPNSGMWVPAGTSPTCEAEVKGLGEGKEYKFRVRAVNKDGESAPLEAEDSIIAKNPFDPPGKPDKPEPLDWGPDFVDLKWKSPKDDGGSPITGYVIEMRDKDKRAWKEVLKTNGTTLTGRIESPAIQEDHEYEFRVIAENKAGLSEASDPSFTIKARVRFLKPRIDRSTLIKKVLRVGQLMRIDADYIGEPDPTITWFFPNGDKIKGDDRNILETDDYHTSLVIKHVEKKDAGIYKIIAKNDQGTDTADVEVAVVSVSGKPIGPIDVSNVTANSCHLEWKPPKDDGGDPIKYYTVEKMDVDKGIWLPCGETLGKTPEFDVNGLTEGSLYMFRVRAVNNEGESEPLETEAATLAKNPFDPPGPPESVKLDDWDRRWKEEFSSKYFKHMETETDECKIKVTDLTENSKYKFRVKAVNKVGAGPPSEPSEEVTFRIGEPIKLNIKVTGEPPAEKVWFLNNTIVKNSPILSITNEDYMTRFYITNAKRGDSGTYMLTATNKNGEDEADLNILVVGPPSKPQGPLKIEDIFADRCKVEWKVPKDDGGCPITHYIVEKCDIETGHWVPCGKSSELFCNIEPLEENHEYMFRVKAVNVEGESESLEGLDSIIAKNPFDPPGPPGKPSMTDWDWDHFDLKWEEPRYDGGSNITSYIIEKMLSNDDLWTKCGEIKPKLEFGAAKGVDLGETYNFRIRAVNAAGPGNPGPESDNLTCRYKKLKPRINRKCLIELTVKVGETIQFDVDIQGEPPPDVTWCKDGKTLTDNELRRIINKPYKTHINIDEATRKDDGIYLLSAVNIHGKDAAEVRVNVIARPGMPEGPLEVSGVHKNGCKIAWKPPKDDGGLPINHYIVEKLDTDTEYKFRVRAVNDEGESDNLMSLKPIVAKDPFDVPLPPSAPDVFDWSENHMELEWKEPIDDGGAPITGYIIEKRSRNDPEWVHVQQIDGNRCKGTANHLIEGEEYQFRIIALNKAGPSEPGQPSRYKEARARFMPPKIERKHLHDITVSAGEMLKFEANIIGEPPADVTWKKEGKEIKSKSDKSLVITNVPYNTKLIIRSCKKSDEGSYNVIAKNSVGKDSVTVNLKVLDKPGPPQGPLKMMVAVQLIIIRWKKLDPDTGLWMPCGRSQDCSLDVKGLKKNKKYKFRVAAVNEEGESLPLDGDEEIEAKDPYDSPSGPQNLELVDYDRDSVDLKWIPPIDNGGSAITGYLIEKKDKYGKWERAHEVPGSQNKCTVPNLVEGETYEFRVRAINAGGIGDSSNVVGPVTCKPRNLPPRIDRSTLLEVHCHAGDSFNFDVNVSGEPAPETQWLMNNKEIESSEKILITVIDVPGAPMGPLMVKDMNAKGCTLEWKPPKDNGGMPIQYYIVEKCDESMGGRWTHAGQTDGPLCDFDIDGLTENHRYKFRVRAVNKQGKSEPLVTSGSYVAKNPYEVPSKPGRPDVIDFDIDWAELEWDKPEFDGGNKITGYIIEKRDKNNPRWEVCGSTEGPGTTGRAKKIIDGVVYEFRVKAVNKAGESDPSNPSYPHRARAKNSLPKIDRMAMMDITILAGTPLTINVPVDGEPPPKKKWTKDCSSLEDGIRVTIVNEEYKTSIRISESKRSDKGIYELVATNINGTDKAICNVTVLDVPGPPDTLDVKDVHKDYMVVTWKPPKDNGGSEIKQYIFEKQDQSNMRWIPCGETKNLRIRAVNSQGEGGPLIGPSTPVVACDPYKLPGRPGKPHTEDWDSDRVDLHWQTPKYDGGSPIKKWIIEKKTRFGIWDKACEIHGSEPKGRVTGLTEGTEYEFRIIAVNEAGPGEPGEPSDPITAEARFVHPSIDLTAMQDMVVCASQCINYTVPILGSPKPEVTWKINDSIVKQSELRNEIGTSMGRAKVTVLDRPSPPQGPLRLSGVTANSCKLNWNESLDDGGSPITHYLIEKMDLSRGSWVEVEITTDLKTIVTGLVFKKEYLMRVKAVNAIGESDPLPLDKSFIARNESDVPDPPGKPEAFDWDRDHIDLRWSRPISDGGSPIEGYIIEKRPKGTNSWTDCKNINGDINKGTASNLYEDEFYQFRIIAFNDAGQSEPGEPSGYIQARPRYLAPKILTPLKDINVKAGNNFTIDVEYIGSPDPSVNWYIEGCPLVTDDERITISAIAPVTTFHIVNCKRTDSGETTIKLVNESGSDKDNGGSDITSYVIEKKDLDHAGGWVPAVNFVEPYTFTHRVPRLLEGTSYEFRVFAVNAQGRSIPLASDEPVTARAQYDVPGKPGRPQAVDADITFIRVSWRAPANNGGSKITGYDVERRDLLGGRWIRVSTRPVSSTEFMDSDVTEGHQYEYKVRAHNAAGPGVHSDPSLPITARPMKAAPKLDLDVLNKRIRVHAGEYISVDIPFLGSPVPNVEWTKEGKRIVTNRFNSTVSPDAITFDLQNSTRLDTGKYKINVDNEFGSDCGYLTVTVVDRPEPPVGPVQYQNIDRETVKILWNPPEDDGGSEVTGYIIEKCDYGSNDWIACPGYAPKCEYIARNLFEGRKYVFRIRAENAIGVSDALVGKHIEARSPYDPPGPPGQPQITSYSPSSASLSWTPPTETGGREITGYFVEKRELGSSWVRVNQYPSGKLNYIVPGLIDGTRYEFRIIACNEAGPGLPSKSSEPITASVQKFKPGPPEGLNPDRITKNSVTLSWRPPRDDGGCKIKGYIVQQKHKDQSDFIDINTYPHNELSYTVSRLSERQEYSFRVIAVNEMGQSEPSKATPNLKLGEQPNQPKIDLGYPKPTAQLWNEDTDLKGDSRVIMQVTEEFVSIIVKKSTTSDAGHYRLKLANDSGYDTATFNVSVLDRPSKPWNIYATDFAGEAFDLHWSPPLNNGGSPITNYIIEKCEQGKSWQRVSSFATSCHSRIRNLTVNKEYDFRIYAENQYGISDPGENVESIRAKHPFDPPGPPGQPQDIGSTSDSISIQWTRPRNDGGSYITGYIVEKRQVSGSWSKACHQTVSDITLKVIGLQENNDYEFHVAAINAAGQGPWGPVSEPIRCSPAKCAPKITSDLNLRDMTVIAGHDISITVPFFAIPQPKAKWSINGYEVSDERVRIEINDHEAHFYANKRAKRSDTGNYNIQLINSEGSDQGSCRVLVVDRPSPPLKPFDAYDITPDSCTLSWRPPSDDGGSSITNYVIDKFDISGGYWTKICSFIRGLHYDVLGLEANKKYSFQVRAENQYGISDPLELEEPITAKFPFTVPDPPSAPKVLGDSPTSVNLSWDRPFSDGGSKIQGYKVEYREVIEEQWVVCSTTLIRSQTHIATNLITGSEYEFRVKAVNAAGESKPSPPSQRFRIKAKATPPGPPGTPIIAKIGKNTVDLKWSKPSYDGGAKVTGYIVEQKEYGSSIWTRCNDYEIPTLEYGVFGLNENMEYEFRVIAVNSAGKSDPSTSTGYVRIGEVLDGSAPDFTKYLHNAGAGLGQKIILACVAEGKPMPKYKWMRNGRDVSEQPGRIIMTESNGKFTLTITELWEIDEGEYVFGAPPKIEQIPSDLHLPEGDNSKIKIKWSGDFPVTVELFFNGSKVSESSHIKMTTFDEFLLLFLRDIKRDMAGKYTVKVTNDSGSVEGSFIVNVSGLPGPPIGPLEVSEISSHTCQLHWHLPEYDGGSKITHYVVERQDIRFKEWIIIASFCKSTHFAVQGLTEGQEYNFRILASNANGNGPPLDGINPVRAKPPYDAPSSPGAPKITEVGSDFVNLTWERPEFDGGSRIKGYWIEKKEIGSDLWQKVNQFINSSTQINICNLIENRRYEFRVFAENEAGLSKPSSNSQSVIVKDPEDPEAPEILTPLKNTSCVEEKNARFTCKITGVPKPKVLWYKGARELFDSGKHEITSSGGSSTSKADLKIKTAPHLNVPPRFRDSAFFDKGENAVMKVPFTGNPKPRITWKRDGEIIESGGHFQVKTEERHALITIMDVNKSDSGPYSITAENELGTDYALINVQVSDQPDPPRWPVTSQIGTDSLVLEWQVPAWDGGSAITNYIVEKQELPMTSWTRVGHTRFNLIPITDLVPGNEYKFRVFAENVYGRSNPSDESPTCQTKGVLKKKQPKTKYEVDPDTGKKIRGQKCEVKDYDQFVFDIYSKFIPQPVEIKTQQSVYDNYDILEEIGTGAFGVVHRCRESKTGQVYAAKFIPISHAMEKALIRKEIDIMNHLHHNKLINLHDAYEDEEEMVLIFEFLSGGELFEKITSEGYTMSEAEVINYMRQICEGVKFMHERNIIHLDIKPENVMCQTSKSTNVKLIDFGLATKLDPNELVKISTGTAEFAAPEIVEREPVGFYTDMWSIGVLSYVLLSGLSPFAGSSDIETLRNVKACDWEFDEEAF</sequence>
<dbReference type="CDD" id="cd00063">
    <property type="entry name" value="FN3"/>
    <property type="match status" value="34"/>
</dbReference>
<feature type="region of interest" description="Disordered" evidence="7">
    <location>
        <begin position="1"/>
        <end position="31"/>
    </location>
</feature>
<dbReference type="Pfam" id="PF07679">
    <property type="entry name" value="I-set"/>
    <property type="match status" value="20"/>
</dbReference>
<dbReference type="OrthoDB" id="504170at2759"/>
<accession>A0A7R8H7L3</accession>
<keyword evidence="4 6" id="KW-0067">ATP-binding</keyword>
<dbReference type="FunFam" id="2.60.40.10:FF:000003">
    <property type="entry name" value="Titin isoform E"/>
    <property type="match status" value="1"/>
</dbReference>
<protein>
    <recommendedName>
        <fullName evidence="10">Twitchin</fullName>
    </recommendedName>
</protein>
<evidence type="ECO:0008006" key="10">
    <source>
        <dbReference type="Google" id="ProtNLM"/>
    </source>
</evidence>
<evidence type="ECO:0000256" key="3">
    <source>
        <dbReference type="ARBA" id="ARBA00022741"/>
    </source>
</evidence>
<evidence type="ECO:0000256" key="5">
    <source>
        <dbReference type="ARBA" id="ARBA00023319"/>
    </source>
</evidence>
<dbReference type="PROSITE" id="PS00107">
    <property type="entry name" value="PROTEIN_KINASE_ATP"/>
    <property type="match status" value="1"/>
</dbReference>
<dbReference type="Gene3D" id="2.60.40.10">
    <property type="entry name" value="Immunoglobulins"/>
    <property type="match status" value="63"/>
</dbReference>
<name>A0A7R8H7L3_LEPSM</name>
<feature type="compositionally biased region" description="Basic residues" evidence="7">
    <location>
        <begin position="394"/>
        <end position="408"/>
    </location>
</feature>
<dbReference type="SUPFAM" id="SSF56112">
    <property type="entry name" value="Protein kinase-like (PK-like)"/>
    <property type="match status" value="1"/>
</dbReference>
<dbReference type="Pfam" id="PF00069">
    <property type="entry name" value="Pkinase"/>
    <property type="match status" value="1"/>
</dbReference>
<dbReference type="InterPro" id="IPR017441">
    <property type="entry name" value="Protein_kinase_ATP_BS"/>
</dbReference>
<dbReference type="CDD" id="cd00096">
    <property type="entry name" value="Ig"/>
    <property type="match status" value="1"/>
</dbReference>
<dbReference type="PROSITE" id="PS00108">
    <property type="entry name" value="PROTEIN_KINASE_ST"/>
    <property type="match status" value="1"/>
</dbReference>
<reference evidence="8" key="1">
    <citation type="submission" date="2021-02" db="EMBL/GenBank/DDBJ databases">
        <authorList>
            <person name="Bekaert M."/>
        </authorList>
    </citation>
    <scope>NUCLEOTIDE SEQUENCE</scope>
    <source>
        <strain evidence="8">IoA-00</strain>
    </source>
</reference>
<keyword evidence="2" id="KW-0677">Repeat</keyword>
<dbReference type="FunFam" id="2.60.40.10:FF:000127">
    <property type="entry name" value="titin isoform X1"/>
    <property type="match status" value="6"/>
</dbReference>
<feature type="region of interest" description="Disordered" evidence="7">
    <location>
        <begin position="1135"/>
        <end position="1156"/>
    </location>
</feature>
<dbReference type="SUPFAM" id="SSF48726">
    <property type="entry name" value="Immunoglobulin"/>
    <property type="match status" value="23"/>
</dbReference>
<gene>
    <name evidence="8" type="ORF">LSAA_8295</name>
</gene>
<dbReference type="InterPro" id="IPR013098">
    <property type="entry name" value="Ig_I-set"/>
</dbReference>
<evidence type="ECO:0000256" key="1">
    <source>
        <dbReference type="ARBA" id="ARBA00006692"/>
    </source>
</evidence>
<proteinExistence type="inferred from homology"/>
<dbReference type="InterPro" id="IPR003961">
    <property type="entry name" value="FN3_dom"/>
</dbReference>
<dbReference type="GO" id="GO:0009653">
    <property type="term" value="P:anatomical structure morphogenesis"/>
    <property type="evidence" value="ECO:0007669"/>
    <property type="project" value="UniProtKB-ARBA"/>
</dbReference>
<evidence type="ECO:0000256" key="4">
    <source>
        <dbReference type="ARBA" id="ARBA00022840"/>
    </source>
</evidence>
<dbReference type="FunFam" id="2.60.40.10:FF:000031">
    <property type="entry name" value="Myosin-binding protein C, slow type"/>
    <property type="match status" value="3"/>
</dbReference>
<feature type="compositionally biased region" description="Basic and acidic residues" evidence="7">
    <location>
        <begin position="18"/>
        <end position="31"/>
    </location>
</feature>
<feature type="compositionally biased region" description="Acidic residues" evidence="7">
    <location>
        <begin position="445"/>
        <end position="472"/>
    </location>
</feature>
<feature type="region of interest" description="Disordered" evidence="7">
    <location>
        <begin position="48"/>
        <end position="74"/>
    </location>
</feature>
<evidence type="ECO:0000256" key="2">
    <source>
        <dbReference type="ARBA" id="ARBA00022737"/>
    </source>
</evidence>
<dbReference type="PANTHER" id="PTHR14340">
    <property type="entry name" value="MICROFIBRIL-ASSOCIATED GLYCOPROTEIN 3"/>
    <property type="match status" value="1"/>
</dbReference>
<dbReference type="PRINTS" id="PR00014">
    <property type="entry name" value="FNTYPEIII"/>
</dbReference>
<feature type="region of interest" description="Disordered" evidence="7">
    <location>
        <begin position="324"/>
        <end position="579"/>
    </location>
</feature>
<feature type="region of interest" description="Disordered" evidence="7">
    <location>
        <begin position="123"/>
        <end position="242"/>
    </location>
</feature>
<feature type="binding site" evidence="6">
    <location>
        <position position="6733"/>
    </location>
    <ligand>
        <name>ATP</name>
        <dbReference type="ChEBI" id="CHEBI:30616"/>
    </ligand>
</feature>
<dbReference type="InterPro" id="IPR008271">
    <property type="entry name" value="Ser/Thr_kinase_AS"/>
</dbReference>
<feature type="region of interest" description="Disordered" evidence="7">
    <location>
        <begin position="5134"/>
        <end position="5166"/>
    </location>
</feature>
<feature type="compositionally biased region" description="Polar residues" evidence="7">
    <location>
        <begin position="5149"/>
        <end position="5165"/>
    </location>
</feature>
<dbReference type="SMART" id="SM00409">
    <property type="entry name" value="IG"/>
    <property type="match status" value="21"/>
</dbReference>
<dbReference type="GO" id="GO:0030154">
    <property type="term" value="P:cell differentiation"/>
    <property type="evidence" value="ECO:0007669"/>
    <property type="project" value="UniProtKB-ARBA"/>
</dbReference>
<dbReference type="SUPFAM" id="SSF49265">
    <property type="entry name" value="Fibronectin type III"/>
    <property type="match status" value="21"/>
</dbReference>
<organism evidence="8 9">
    <name type="scientific">Lepeophtheirus salmonis</name>
    <name type="common">Salmon louse</name>
    <name type="synonym">Caligus salmonis</name>
    <dbReference type="NCBI Taxonomy" id="72036"/>
    <lineage>
        <taxon>Eukaryota</taxon>
        <taxon>Metazoa</taxon>
        <taxon>Ecdysozoa</taxon>
        <taxon>Arthropoda</taxon>
        <taxon>Crustacea</taxon>
        <taxon>Multicrustacea</taxon>
        <taxon>Hexanauplia</taxon>
        <taxon>Copepoda</taxon>
        <taxon>Siphonostomatoida</taxon>
        <taxon>Caligidae</taxon>
        <taxon>Lepeophtheirus</taxon>
    </lineage>
</organism>
<feature type="compositionally biased region" description="Basic and acidic residues" evidence="7">
    <location>
        <begin position="478"/>
        <end position="498"/>
    </location>
</feature>
<dbReference type="Gene3D" id="3.30.200.20">
    <property type="entry name" value="Phosphorylase Kinase, domain 1"/>
    <property type="match status" value="1"/>
</dbReference>
<feature type="compositionally biased region" description="Basic and acidic residues" evidence="7">
    <location>
        <begin position="356"/>
        <end position="372"/>
    </location>
</feature>
<feature type="compositionally biased region" description="Basic and acidic residues" evidence="7">
    <location>
        <begin position="52"/>
        <end position="68"/>
    </location>
</feature>
<dbReference type="FunFam" id="2.60.40.10:FF:000504">
    <property type="entry name" value="Bent, isoform J"/>
    <property type="match status" value="1"/>
</dbReference>
<feature type="compositionally biased region" description="Basic and acidic residues" evidence="7">
    <location>
        <begin position="123"/>
        <end position="143"/>
    </location>
</feature>
<feature type="region of interest" description="Disordered" evidence="7">
    <location>
        <begin position="2664"/>
        <end position="2686"/>
    </location>
</feature>
<feature type="compositionally biased region" description="Basic and acidic residues" evidence="7">
    <location>
        <begin position="541"/>
        <end position="565"/>
    </location>
</feature>
<feature type="compositionally biased region" description="Basic and acidic residues" evidence="7">
    <location>
        <begin position="233"/>
        <end position="242"/>
    </location>
</feature>
<dbReference type="EMBL" id="HG994583">
    <property type="protein sequence ID" value="CAF2920600.1"/>
    <property type="molecule type" value="Genomic_DNA"/>
</dbReference>
<evidence type="ECO:0000313" key="8">
    <source>
        <dbReference type="EMBL" id="CAF2920600.1"/>
    </source>
</evidence>
<evidence type="ECO:0000256" key="7">
    <source>
        <dbReference type="SAM" id="MobiDB-lite"/>
    </source>
</evidence>
<dbReference type="GO" id="GO:0005524">
    <property type="term" value="F:ATP binding"/>
    <property type="evidence" value="ECO:0007669"/>
    <property type="project" value="UniProtKB-UniRule"/>
</dbReference>
<dbReference type="PROSITE" id="PS50011">
    <property type="entry name" value="PROTEIN_KINASE_DOM"/>
    <property type="match status" value="1"/>
</dbReference>
<dbReference type="InterPro" id="IPR000719">
    <property type="entry name" value="Prot_kinase_dom"/>
</dbReference>
<dbReference type="GO" id="GO:0031672">
    <property type="term" value="C:A band"/>
    <property type="evidence" value="ECO:0007669"/>
    <property type="project" value="UniProtKB-ARBA"/>
</dbReference>
<dbReference type="InterPro" id="IPR003598">
    <property type="entry name" value="Ig_sub2"/>
</dbReference>
<keyword evidence="5" id="KW-0393">Immunoglobulin domain</keyword>
<keyword evidence="3 6" id="KW-0547">Nucleotide-binding</keyword>
<dbReference type="Gene3D" id="1.10.510.10">
    <property type="entry name" value="Transferase(Phosphotransferase) domain 1"/>
    <property type="match status" value="1"/>
</dbReference>
<dbReference type="InterPro" id="IPR003599">
    <property type="entry name" value="Ig_sub"/>
</dbReference>
<evidence type="ECO:0000256" key="6">
    <source>
        <dbReference type="PROSITE-ProRule" id="PRU10141"/>
    </source>
</evidence>
<dbReference type="Proteomes" id="UP000675881">
    <property type="component" value="Chromosome 4"/>
</dbReference>
<comment type="similarity">
    <text evidence="1">Belongs to the protein kinase superfamily. CAMK Ser/Thr protein kinase family.</text>
</comment>
<feature type="compositionally biased region" description="Basic and acidic residues" evidence="7">
    <location>
        <begin position="1135"/>
        <end position="1145"/>
    </location>
</feature>
<evidence type="ECO:0000313" key="9">
    <source>
        <dbReference type="Proteomes" id="UP000675881"/>
    </source>
</evidence>
<dbReference type="PROSITE" id="PS50853">
    <property type="entry name" value="FN3"/>
    <property type="match status" value="33"/>
</dbReference>
<keyword evidence="9" id="KW-1185">Reference proteome</keyword>
<dbReference type="InterPro" id="IPR036179">
    <property type="entry name" value="Ig-like_dom_sf"/>
</dbReference>
<dbReference type="PROSITE" id="PS50835">
    <property type="entry name" value="IG_LIKE"/>
    <property type="match status" value="9"/>
</dbReference>
<dbReference type="InterPro" id="IPR036116">
    <property type="entry name" value="FN3_sf"/>
</dbReference>
<dbReference type="InterPro" id="IPR011009">
    <property type="entry name" value="Kinase-like_dom_sf"/>
</dbReference>
<feature type="compositionally biased region" description="Basic and acidic residues" evidence="7">
    <location>
        <begin position="507"/>
        <end position="521"/>
    </location>
</feature>